<dbReference type="AlphaFoldDB" id="A0A0V1IUI3"/>
<dbReference type="Proteomes" id="UP000054805">
    <property type="component" value="Unassembled WGS sequence"/>
</dbReference>
<dbReference type="EMBL" id="JYDS01000086">
    <property type="protein sequence ID" value="KRZ26371.1"/>
    <property type="molecule type" value="Genomic_DNA"/>
</dbReference>
<organism evidence="1 2">
    <name type="scientific">Trichinella pseudospiralis</name>
    <name type="common">Parasitic roundworm</name>
    <dbReference type="NCBI Taxonomy" id="6337"/>
    <lineage>
        <taxon>Eukaryota</taxon>
        <taxon>Metazoa</taxon>
        <taxon>Ecdysozoa</taxon>
        <taxon>Nematoda</taxon>
        <taxon>Enoplea</taxon>
        <taxon>Dorylaimia</taxon>
        <taxon>Trichinellida</taxon>
        <taxon>Trichinellidae</taxon>
        <taxon>Trichinella</taxon>
    </lineage>
</organism>
<comment type="caution">
    <text evidence="1">The sequence shown here is derived from an EMBL/GenBank/DDBJ whole genome shotgun (WGS) entry which is preliminary data.</text>
</comment>
<gene>
    <name evidence="1" type="ORF">T4B_9689</name>
</gene>
<keyword evidence="2" id="KW-1185">Reference proteome</keyword>
<accession>A0A0V1IUI3</accession>
<sequence>MDKVAYQPTWTMVSHFNGASQIEKANQRVALHYNVQLCWLAIVAHIHCCRSFFHSTKSDTTEMHIATLLGSLL</sequence>
<reference evidence="1 2" key="1">
    <citation type="submission" date="2015-01" db="EMBL/GenBank/DDBJ databases">
        <title>Evolution of Trichinella species and genotypes.</title>
        <authorList>
            <person name="Korhonen P.K."/>
            <person name="Edoardo P."/>
            <person name="Giuseppe L.R."/>
            <person name="Gasser R.B."/>
        </authorList>
    </citation>
    <scope>NUCLEOTIDE SEQUENCE [LARGE SCALE GENOMIC DNA]</scope>
    <source>
        <strain evidence="1">ISS588</strain>
    </source>
</reference>
<name>A0A0V1IUI3_TRIPS</name>
<proteinExistence type="predicted"/>
<protein>
    <submittedName>
        <fullName evidence="1">Uncharacterized protein</fullName>
    </submittedName>
</protein>
<evidence type="ECO:0000313" key="2">
    <source>
        <dbReference type="Proteomes" id="UP000054805"/>
    </source>
</evidence>
<evidence type="ECO:0000313" key="1">
    <source>
        <dbReference type="EMBL" id="KRZ26371.1"/>
    </source>
</evidence>